<gene>
    <name evidence="1" type="ORF">PACLA_8A060462</name>
</gene>
<evidence type="ECO:0000313" key="2">
    <source>
        <dbReference type="Proteomes" id="UP001152795"/>
    </source>
</evidence>
<dbReference type="InterPro" id="IPR010998">
    <property type="entry name" value="Integrase_recombinase_N"/>
</dbReference>
<organism evidence="1 2">
    <name type="scientific">Paramuricea clavata</name>
    <name type="common">Red gorgonian</name>
    <name type="synonym">Violescent sea-whip</name>
    <dbReference type="NCBI Taxonomy" id="317549"/>
    <lineage>
        <taxon>Eukaryota</taxon>
        <taxon>Metazoa</taxon>
        <taxon>Cnidaria</taxon>
        <taxon>Anthozoa</taxon>
        <taxon>Octocorallia</taxon>
        <taxon>Malacalcyonacea</taxon>
        <taxon>Plexauridae</taxon>
        <taxon>Paramuricea</taxon>
    </lineage>
</organism>
<protein>
    <submittedName>
        <fullName evidence="1">Uncharacterized protein</fullName>
    </submittedName>
</protein>
<keyword evidence="2" id="KW-1185">Reference proteome</keyword>
<sequence>MSMPTRHLVDQFNPSVEWTLDSQIFRKTVNLAVWPVSGDVLKQQDFRQTLSRSSYLHGVRSIKKRYAGFWRAWAEWCTMRGWCPFSAPVTSVLSFLAGLLKEKDLEYRTIAVYISVISQTHDPMDSVPLAFTTSARAHELAALGLDFSLVKEDAWEFSIPEQVKNSKPGHPRGSSTSLHFHKTVLSV</sequence>
<accession>A0A6S7GUA1</accession>
<name>A0A6S7GUA1_PARCT</name>
<dbReference type="SUPFAM" id="SSF47823">
    <property type="entry name" value="lambda integrase-like, N-terminal domain"/>
    <property type="match status" value="1"/>
</dbReference>
<reference evidence="1" key="1">
    <citation type="submission" date="2020-04" db="EMBL/GenBank/DDBJ databases">
        <authorList>
            <person name="Alioto T."/>
            <person name="Alioto T."/>
            <person name="Gomez Garrido J."/>
        </authorList>
    </citation>
    <scope>NUCLEOTIDE SEQUENCE</scope>
    <source>
        <strain evidence="1">A484AB</strain>
    </source>
</reference>
<proteinExistence type="predicted"/>
<comment type="caution">
    <text evidence="1">The sequence shown here is derived from an EMBL/GenBank/DDBJ whole genome shotgun (WGS) entry which is preliminary data.</text>
</comment>
<dbReference type="AlphaFoldDB" id="A0A6S7GUA1"/>
<evidence type="ECO:0000313" key="1">
    <source>
        <dbReference type="EMBL" id="CAB3995225.1"/>
    </source>
</evidence>
<dbReference type="Gene3D" id="1.10.150.130">
    <property type="match status" value="1"/>
</dbReference>
<dbReference type="Proteomes" id="UP001152795">
    <property type="component" value="Unassembled WGS sequence"/>
</dbReference>
<dbReference type="EMBL" id="CACRXK020002623">
    <property type="protein sequence ID" value="CAB3995225.1"/>
    <property type="molecule type" value="Genomic_DNA"/>
</dbReference>